<dbReference type="AlphaFoldDB" id="A0A2X1WMW7"/>
<organism evidence="1 2">
    <name type="scientific">Peptoniphilus harei</name>
    <dbReference type="NCBI Taxonomy" id="54005"/>
    <lineage>
        <taxon>Bacteria</taxon>
        <taxon>Bacillati</taxon>
        <taxon>Bacillota</taxon>
        <taxon>Tissierellia</taxon>
        <taxon>Tissierellales</taxon>
        <taxon>Peptoniphilaceae</taxon>
        <taxon>Peptoniphilus</taxon>
    </lineage>
</organism>
<evidence type="ECO:0000313" key="2">
    <source>
        <dbReference type="Proteomes" id="UP000250070"/>
    </source>
</evidence>
<gene>
    <name evidence="1" type="ORF">NCTC13076_00113</name>
</gene>
<reference evidence="1 2" key="1">
    <citation type="submission" date="2018-06" db="EMBL/GenBank/DDBJ databases">
        <authorList>
            <consortium name="Pathogen Informatics"/>
            <person name="Doyle S."/>
        </authorList>
    </citation>
    <scope>NUCLEOTIDE SEQUENCE [LARGE SCALE GENOMIC DNA]</scope>
    <source>
        <strain evidence="1 2">NCTC13076</strain>
    </source>
</reference>
<accession>A0A2X1WMW7</accession>
<evidence type="ECO:0000313" key="1">
    <source>
        <dbReference type="EMBL" id="SPY32217.1"/>
    </source>
</evidence>
<name>A0A2X1WMW7_9FIRM</name>
<dbReference type="Proteomes" id="UP000250070">
    <property type="component" value="Unassembled WGS sequence"/>
</dbReference>
<protein>
    <submittedName>
        <fullName evidence="1">Uncharacterized protein</fullName>
    </submittedName>
</protein>
<dbReference type="EMBL" id="UATM01000011">
    <property type="protein sequence ID" value="SPY32217.1"/>
    <property type="molecule type" value="Genomic_DNA"/>
</dbReference>
<sequence length="29" mass="3515">MTFSKLKAWEIAQGYRNRDFSCEEVTKEF</sequence>
<proteinExistence type="predicted"/>